<keyword evidence="2" id="KW-0732">Signal</keyword>
<reference evidence="7 8" key="1">
    <citation type="submission" date="2012-08" db="EMBL/GenBank/DDBJ databases">
        <title>Whole genome shotgun sequence of Gordonia rhizosphera NBRC 16068.</title>
        <authorList>
            <person name="Takarada H."/>
            <person name="Isaki S."/>
            <person name="Hosoyama A."/>
            <person name="Tsuchikane K."/>
            <person name="Katsumata H."/>
            <person name="Baba S."/>
            <person name="Ohji S."/>
            <person name="Yamazaki S."/>
            <person name="Fujita N."/>
        </authorList>
    </citation>
    <scope>NUCLEOTIDE SEQUENCE [LARGE SCALE GENOMIC DNA]</scope>
    <source>
        <strain evidence="7 8">NBRC 16068</strain>
    </source>
</reference>
<organism evidence="7 8">
    <name type="scientific">Gordonia rhizosphera NBRC 16068</name>
    <dbReference type="NCBI Taxonomy" id="1108045"/>
    <lineage>
        <taxon>Bacteria</taxon>
        <taxon>Bacillati</taxon>
        <taxon>Actinomycetota</taxon>
        <taxon>Actinomycetes</taxon>
        <taxon>Mycobacteriales</taxon>
        <taxon>Gordoniaceae</taxon>
        <taxon>Gordonia</taxon>
    </lineage>
</organism>
<evidence type="ECO:0000256" key="2">
    <source>
        <dbReference type="ARBA" id="ARBA00022729"/>
    </source>
</evidence>
<dbReference type="eggNOG" id="ENOG5033JYS">
    <property type="taxonomic scope" value="Bacteria"/>
</dbReference>
<keyword evidence="4" id="KW-0564">Palmitate</keyword>
<feature type="region of interest" description="Disordered" evidence="6">
    <location>
        <begin position="55"/>
        <end position="78"/>
    </location>
</feature>
<comment type="caution">
    <text evidence="7">The sequence shown here is derived from an EMBL/GenBank/DDBJ whole genome shotgun (WGS) entry which is preliminary data.</text>
</comment>
<keyword evidence="8" id="KW-1185">Reference proteome</keyword>
<sequence length="216" mass="22097">MTPTPSTADGQHTRAIRSIARLVVGLATTVGLTACQTDGQPISVPETVTSTITVTGPSIDTPAASSTPTVTTEESPAPTCSTDGSAAITAAAAQIPTPLPDSGPDAGWVFHGETNYNTCFDLSYAALETAGGTGSSPSQLLMFHLGRFVGRAIACNAAFQTVTGSSPTSVNVTYRYLNAGDPTANPTGRADVVFVWDASQVVMHGSLPYEVTQGKC</sequence>
<keyword evidence="5" id="KW-0449">Lipoprotein</keyword>
<dbReference type="STRING" id="1108045.GORHZ_202_00070"/>
<evidence type="ECO:0000256" key="6">
    <source>
        <dbReference type="SAM" id="MobiDB-lite"/>
    </source>
</evidence>
<dbReference type="InterPro" id="IPR025971">
    <property type="entry name" value="LppP/LprE"/>
</dbReference>
<feature type="compositionally biased region" description="Low complexity" evidence="6">
    <location>
        <begin position="61"/>
        <end position="78"/>
    </location>
</feature>
<evidence type="ECO:0000256" key="4">
    <source>
        <dbReference type="ARBA" id="ARBA00023139"/>
    </source>
</evidence>
<dbReference type="Pfam" id="PF14041">
    <property type="entry name" value="Lipoprotein_21"/>
    <property type="match status" value="1"/>
</dbReference>
<proteinExistence type="predicted"/>
<dbReference type="EMBL" id="BAHC01000202">
    <property type="protein sequence ID" value="GAB93018.1"/>
    <property type="molecule type" value="Genomic_DNA"/>
</dbReference>
<gene>
    <name evidence="7" type="ORF">GORHZ_202_00070</name>
</gene>
<evidence type="ECO:0000256" key="1">
    <source>
        <dbReference type="ARBA" id="ARBA00022475"/>
    </source>
</evidence>
<dbReference type="Proteomes" id="UP000008363">
    <property type="component" value="Unassembled WGS sequence"/>
</dbReference>
<name>K6V9X5_9ACTN</name>
<protein>
    <recommendedName>
        <fullName evidence="9">LppP/LprE family lipoprotein</fullName>
    </recommendedName>
</protein>
<evidence type="ECO:0000256" key="5">
    <source>
        <dbReference type="ARBA" id="ARBA00023288"/>
    </source>
</evidence>
<evidence type="ECO:0000256" key="3">
    <source>
        <dbReference type="ARBA" id="ARBA00023136"/>
    </source>
</evidence>
<dbReference type="AlphaFoldDB" id="K6V9X5"/>
<evidence type="ECO:0008006" key="9">
    <source>
        <dbReference type="Google" id="ProtNLM"/>
    </source>
</evidence>
<accession>K6V9X5</accession>
<evidence type="ECO:0000313" key="8">
    <source>
        <dbReference type="Proteomes" id="UP000008363"/>
    </source>
</evidence>
<keyword evidence="3" id="KW-0472">Membrane</keyword>
<evidence type="ECO:0000313" key="7">
    <source>
        <dbReference type="EMBL" id="GAB93018.1"/>
    </source>
</evidence>
<keyword evidence="1" id="KW-1003">Cell membrane</keyword>